<feature type="compositionally biased region" description="Polar residues" evidence="1">
    <location>
        <begin position="291"/>
        <end position="307"/>
    </location>
</feature>
<gene>
    <name evidence="2" type="ORF">CBR_g46819</name>
</gene>
<dbReference type="AlphaFoldDB" id="A0A388M1A1"/>
<dbReference type="Proteomes" id="UP000265515">
    <property type="component" value="Unassembled WGS sequence"/>
</dbReference>
<evidence type="ECO:0000313" key="2">
    <source>
        <dbReference type="EMBL" id="GBG88253.1"/>
    </source>
</evidence>
<feature type="compositionally biased region" description="Basic and acidic residues" evidence="1">
    <location>
        <begin position="274"/>
        <end position="286"/>
    </location>
</feature>
<name>A0A388M1A1_CHABU</name>
<organism evidence="2 3">
    <name type="scientific">Chara braunii</name>
    <name type="common">Braun's stonewort</name>
    <dbReference type="NCBI Taxonomy" id="69332"/>
    <lineage>
        <taxon>Eukaryota</taxon>
        <taxon>Viridiplantae</taxon>
        <taxon>Streptophyta</taxon>
        <taxon>Charophyceae</taxon>
        <taxon>Charales</taxon>
        <taxon>Characeae</taxon>
        <taxon>Chara</taxon>
    </lineage>
</organism>
<evidence type="ECO:0000313" key="3">
    <source>
        <dbReference type="Proteomes" id="UP000265515"/>
    </source>
</evidence>
<protein>
    <submittedName>
        <fullName evidence="2">Uncharacterized protein</fullName>
    </submittedName>
</protein>
<comment type="caution">
    <text evidence="2">The sequence shown here is derived from an EMBL/GenBank/DDBJ whole genome shotgun (WGS) entry which is preliminary data.</text>
</comment>
<dbReference type="EMBL" id="BFEA01000660">
    <property type="protein sequence ID" value="GBG88253.1"/>
    <property type="molecule type" value="Genomic_DNA"/>
</dbReference>
<reference evidence="2 3" key="1">
    <citation type="journal article" date="2018" name="Cell">
        <title>The Chara Genome: Secondary Complexity and Implications for Plant Terrestrialization.</title>
        <authorList>
            <person name="Nishiyama T."/>
            <person name="Sakayama H."/>
            <person name="Vries J.D."/>
            <person name="Buschmann H."/>
            <person name="Saint-Marcoux D."/>
            <person name="Ullrich K.K."/>
            <person name="Haas F.B."/>
            <person name="Vanderstraeten L."/>
            <person name="Becker D."/>
            <person name="Lang D."/>
            <person name="Vosolsobe S."/>
            <person name="Rombauts S."/>
            <person name="Wilhelmsson P.K.I."/>
            <person name="Janitza P."/>
            <person name="Kern R."/>
            <person name="Heyl A."/>
            <person name="Rumpler F."/>
            <person name="Villalobos L.I.A.C."/>
            <person name="Clay J.M."/>
            <person name="Skokan R."/>
            <person name="Toyoda A."/>
            <person name="Suzuki Y."/>
            <person name="Kagoshima H."/>
            <person name="Schijlen E."/>
            <person name="Tajeshwar N."/>
            <person name="Catarino B."/>
            <person name="Hetherington A.J."/>
            <person name="Saltykova A."/>
            <person name="Bonnot C."/>
            <person name="Breuninger H."/>
            <person name="Symeonidi A."/>
            <person name="Radhakrishnan G.V."/>
            <person name="Van Nieuwerburgh F."/>
            <person name="Deforce D."/>
            <person name="Chang C."/>
            <person name="Karol K.G."/>
            <person name="Hedrich R."/>
            <person name="Ulvskov P."/>
            <person name="Glockner G."/>
            <person name="Delwiche C.F."/>
            <person name="Petrasek J."/>
            <person name="Van de Peer Y."/>
            <person name="Friml J."/>
            <person name="Beilby M."/>
            <person name="Dolan L."/>
            <person name="Kohara Y."/>
            <person name="Sugano S."/>
            <person name="Fujiyama A."/>
            <person name="Delaux P.-M."/>
            <person name="Quint M."/>
            <person name="TheiBen G."/>
            <person name="Hagemann M."/>
            <person name="Harholt J."/>
            <person name="Dunand C."/>
            <person name="Zachgo S."/>
            <person name="Langdale J."/>
            <person name="Maumus F."/>
            <person name="Straeten D.V.D."/>
            <person name="Gould S.B."/>
            <person name="Rensing S.A."/>
        </authorList>
    </citation>
    <scope>NUCLEOTIDE SEQUENCE [LARGE SCALE GENOMIC DNA]</scope>
    <source>
        <strain evidence="2 3">S276</strain>
    </source>
</reference>
<accession>A0A388M1A1</accession>
<keyword evidence="3" id="KW-1185">Reference proteome</keyword>
<proteinExistence type="predicted"/>
<dbReference type="Gramene" id="GBG88253">
    <property type="protein sequence ID" value="GBG88253"/>
    <property type="gene ID" value="CBR_g46819"/>
</dbReference>
<sequence>MIRHQLQNGGLCSRGGAVYVASAAAPLADGVVAPDCSANCVTFKELVFVNNSACDGGAVFLGDGPEVSDAGCGGAKGDFIGVQFTSNYAKIRKGCTAWRGGFMTKTNDLIPDEDEGLEEDVVNKIVQLLLTEIALKRDGRMAGIVEWEANLNPPLQGRAMKGRGGTADVAILSRATPSAQARDHAIPISLGSSRDDGAGDCAQIRKGCTAWRGGFMTKTNDLIPDEDEGLEEDVVNKIVQLLLTEIALKRDGRMAGIVEWEANLNPPLQAQRAMSEKEKRDFEKGRGGASMSHSGQMPSQSGTNSMTESAKSRTLGQKAMEFLLEKSQIKAEIKVTKEVIKGEGGKDEEVDVWEYPEEDIQSLNDLYEKHAVLFNFSGRSRELSLNEKRRWVMDRLTTMEDVRGKEPEVVETIPYGLLGGQLGAEWVARCTAVAVKTEAFAWKPEFFEKRRNGGAVAVVQLSSKVKAHFQGSQFKWNTARASGGAIWLGDVDGALSKKTAQGIIHSSSFDGNIAYKSGSAVAITTKSSKVKISKATFANSASAVPLAGQVASVDEGVPPGMAAEYVLCNGECTFCPDLPPTVSTPV</sequence>
<evidence type="ECO:0000256" key="1">
    <source>
        <dbReference type="SAM" id="MobiDB-lite"/>
    </source>
</evidence>
<feature type="region of interest" description="Disordered" evidence="1">
    <location>
        <begin position="269"/>
        <end position="307"/>
    </location>
</feature>